<dbReference type="Proteomes" id="UP000426027">
    <property type="component" value="Chromosome"/>
</dbReference>
<dbReference type="Pfam" id="PF02806">
    <property type="entry name" value="Alpha-amylase_C"/>
    <property type="match status" value="1"/>
</dbReference>
<dbReference type="UniPathway" id="UPA00164"/>
<comment type="catalytic activity">
    <reaction evidence="1 10">
        <text>Transfers a segment of a (1-&gt;4)-alpha-D-glucan chain to a primary hydroxy group in a similar glucan chain.</text>
        <dbReference type="EC" id="2.4.1.18"/>
    </reaction>
</comment>
<dbReference type="InterPro" id="IPR017853">
    <property type="entry name" value="GH"/>
</dbReference>
<evidence type="ECO:0000313" key="15">
    <source>
        <dbReference type="Proteomes" id="UP000426027"/>
    </source>
</evidence>
<evidence type="ECO:0000313" key="14">
    <source>
        <dbReference type="EMBL" id="QGW29132.1"/>
    </source>
</evidence>
<dbReference type="PANTHER" id="PTHR43651">
    <property type="entry name" value="1,4-ALPHA-GLUCAN-BRANCHING ENZYME"/>
    <property type="match status" value="1"/>
</dbReference>
<keyword evidence="6 10" id="KW-0328">Glycosyltransferase</keyword>
<evidence type="ECO:0000256" key="2">
    <source>
        <dbReference type="ARBA" id="ARBA00002953"/>
    </source>
</evidence>
<dbReference type="RefSeq" id="WP_157479485.1">
    <property type="nucleotide sequence ID" value="NZ_CP046566.1"/>
</dbReference>
<dbReference type="NCBIfam" id="NF008967">
    <property type="entry name" value="PRK12313.1"/>
    <property type="match status" value="1"/>
</dbReference>
<dbReference type="InterPro" id="IPR037439">
    <property type="entry name" value="Branching_enzy"/>
</dbReference>
<evidence type="ECO:0000256" key="6">
    <source>
        <dbReference type="ARBA" id="ARBA00022676"/>
    </source>
</evidence>
<dbReference type="CDD" id="cd02855">
    <property type="entry name" value="E_set_GBE_prok_N"/>
    <property type="match status" value="1"/>
</dbReference>
<evidence type="ECO:0000256" key="4">
    <source>
        <dbReference type="ARBA" id="ARBA00009000"/>
    </source>
</evidence>
<keyword evidence="15" id="KW-1185">Reference proteome</keyword>
<evidence type="ECO:0000256" key="12">
    <source>
        <dbReference type="SAM" id="MobiDB-lite"/>
    </source>
</evidence>
<dbReference type="Pfam" id="PF00128">
    <property type="entry name" value="Alpha-amylase"/>
    <property type="match status" value="2"/>
</dbReference>
<comment type="function">
    <text evidence="2 10">Catalyzes the formation of the alpha-1,6-glucosidic linkages in glycogen by scission of a 1,4-alpha-linked oligosaccharide from growing alpha-1,4-glucan chains and the subsequent attachment of the oligosaccharide to the alpha-1,6 position.</text>
</comment>
<dbReference type="SUPFAM" id="SSF81296">
    <property type="entry name" value="E set domains"/>
    <property type="match status" value="1"/>
</dbReference>
<dbReference type="InterPro" id="IPR004193">
    <property type="entry name" value="Glyco_hydro_13_N"/>
</dbReference>
<evidence type="ECO:0000256" key="8">
    <source>
        <dbReference type="ARBA" id="ARBA00023056"/>
    </source>
</evidence>
<dbReference type="GO" id="GO:0005829">
    <property type="term" value="C:cytosol"/>
    <property type="evidence" value="ECO:0007669"/>
    <property type="project" value="TreeGrafter"/>
</dbReference>
<keyword evidence="5 10" id="KW-0321">Glycogen metabolism</keyword>
<feature type="active site" description="Proton donor" evidence="10 11">
    <location>
        <position position="440"/>
    </location>
</feature>
<feature type="active site" description="Nucleophile" evidence="10 11">
    <location>
        <position position="387"/>
    </location>
</feature>
<dbReference type="NCBIfam" id="TIGR01515">
    <property type="entry name" value="branching_enzym"/>
    <property type="match status" value="1"/>
</dbReference>
<keyword evidence="8 10" id="KW-0320">Glycogen biosynthesis</keyword>
<evidence type="ECO:0000256" key="5">
    <source>
        <dbReference type="ARBA" id="ARBA00022600"/>
    </source>
</evidence>
<keyword evidence="9 10" id="KW-0119">Carbohydrate metabolism</keyword>
<evidence type="ECO:0000256" key="10">
    <source>
        <dbReference type="HAMAP-Rule" id="MF_00685"/>
    </source>
</evidence>
<dbReference type="CDD" id="cd11322">
    <property type="entry name" value="AmyAc_Glg_BE"/>
    <property type="match status" value="1"/>
</dbReference>
<dbReference type="GO" id="GO:0005978">
    <property type="term" value="P:glycogen biosynthetic process"/>
    <property type="evidence" value="ECO:0007669"/>
    <property type="project" value="UniProtKB-UniRule"/>
</dbReference>
<dbReference type="EC" id="2.4.1.18" evidence="10"/>
<sequence length="705" mass="82363">MCAEHKKPAQKVAAHAQKQPIAKAKKAPAKATLKDEPHAAPAVKAKATPKKKNTKTTIHLRYEDQHFVDSTKPVWNYSRFTPEDLQNLHQGTLYRGYDLFGAHAMQVLDTDGYYFAVWAPNASSVSVMGDFNQWKAHSHELFVRLDQSGIWEGFIPGVKKGDAYKFHVVGFQGVRLDKGDPYALFWEKRPKTASVAWSIHDYQWNDSEWMKKRKNHNSLNAPWNVYEVHLASWMRPVKDDEESYNTYTQIAERLVPYVKEMGFTHVELMPVMEHPYDGSWGYQGTGYFAPTSRFGTPQEFMGLIDAFHQAGIGVILDWVPSHFPYDMHGLFMFDGTHTYEYADMRKGYHPDWNSYIFNYKRAEVKSFLISSARFWFDKYHIDGFRVDAVSSMLRLDYSRNEGQWEPNEFGGNGNIEAIAFLKEMNEMIYRDFPDTQTIAEEATDWPGVSKPTFADGLGFGMKWMMGWMHDTLKYFKKDPIFRQFQQDQFSFSMMYYHDENFMLPLSHDEVVHGKSPMLYKMPGDEWQKFANLRLLYTYMFTHPGGKLLFMGNEFGSTQEWNHKTELPWELLQYDCHRLLKDCVRDVLHLVKEEPAFYEIQFDADCFEWVEINRRAECVMAFRRRAKKEKDDVIVVFNMTPVVRHDFPIYATGKKQWKEIFNSDSKAYWGTGDVFNPDIPCTLVDKESKRYELKLHLPALGAIVLK</sequence>
<comment type="subunit">
    <text evidence="10">Monomer.</text>
</comment>
<dbReference type="HAMAP" id="MF_00685">
    <property type="entry name" value="GlgB"/>
    <property type="match status" value="1"/>
</dbReference>
<comment type="pathway">
    <text evidence="3 10">Glycan biosynthesis; glycogen biosynthesis.</text>
</comment>
<dbReference type="InterPro" id="IPR006047">
    <property type="entry name" value="GH13_cat_dom"/>
</dbReference>
<dbReference type="GO" id="GO:0043169">
    <property type="term" value="F:cation binding"/>
    <property type="evidence" value="ECO:0007669"/>
    <property type="project" value="InterPro"/>
</dbReference>
<dbReference type="InterPro" id="IPR013783">
    <property type="entry name" value="Ig-like_fold"/>
</dbReference>
<dbReference type="Gene3D" id="2.60.40.10">
    <property type="entry name" value="Immunoglobulins"/>
    <property type="match status" value="1"/>
</dbReference>
<dbReference type="Gene3D" id="2.60.40.1180">
    <property type="entry name" value="Golgi alpha-mannosidase II"/>
    <property type="match status" value="1"/>
</dbReference>
<dbReference type="GO" id="GO:0004553">
    <property type="term" value="F:hydrolase activity, hydrolyzing O-glycosyl compounds"/>
    <property type="evidence" value="ECO:0007669"/>
    <property type="project" value="InterPro"/>
</dbReference>
<dbReference type="InterPro" id="IPR044143">
    <property type="entry name" value="GlgB_N_E_set_prok"/>
</dbReference>
<reference evidence="14 15" key="1">
    <citation type="submission" date="2019-11" db="EMBL/GenBank/DDBJ databases">
        <authorList>
            <person name="Im W.T."/>
        </authorList>
    </citation>
    <scope>NUCLEOTIDE SEQUENCE [LARGE SCALE GENOMIC DNA]</scope>
    <source>
        <strain evidence="14 15">SB-02</strain>
    </source>
</reference>
<name>A0A6I6GQB1_9BACT</name>
<dbReference type="EMBL" id="CP046566">
    <property type="protein sequence ID" value="QGW29132.1"/>
    <property type="molecule type" value="Genomic_DNA"/>
</dbReference>
<evidence type="ECO:0000256" key="3">
    <source>
        <dbReference type="ARBA" id="ARBA00004964"/>
    </source>
</evidence>
<gene>
    <name evidence="10 14" type="primary">glgB</name>
    <name evidence="14" type="ORF">GLV81_14355</name>
</gene>
<dbReference type="PIRSF" id="PIRSF000463">
    <property type="entry name" value="GlgB"/>
    <property type="match status" value="1"/>
</dbReference>
<feature type="compositionally biased region" description="Low complexity" evidence="12">
    <location>
        <begin position="13"/>
        <end position="22"/>
    </location>
</feature>
<dbReference type="InterPro" id="IPR006048">
    <property type="entry name" value="A-amylase/branching_C"/>
</dbReference>
<organism evidence="14 15">
    <name type="scientific">Phnomibacter ginsenosidimutans</name>
    <dbReference type="NCBI Taxonomy" id="2676868"/>
    <lineage>
        <taxon>Bacteria</taxon>
        <taxon>Pseudomonadati</taxon>
        <taxon>Bacteroidota</taxon>
        <taxon>Chitinophagia</taxon>
        <taxon>Chitinophagales</taxon>
        <taxon>Chitinophagaceae</taxon>
        <taxon>Phnomibacter</taxon>
    </lineage>
</organism>
<evidence type="ECO:0000256" key="11">
    <source>
        <dbReference type="PIRSR" id="PIRSR000463-1"/>
    </source>
</evidence>
<comment type="similarity">
    <text evidence="4 10">Belongs to the glycosyl hydrolase 13 family. GlgB subfamily.</text>
</comment>
<dbReference type="SUPFAM" id="SSF51445">
    <property type="entry name" value="(Trans)glycosidases"/>
    <property type="match status" value="1"/>
</dbReference>
<dbReference type="SMART" id="SM00642">
    <property type="entry name" value="Aamy"/>
    <property type="match status" value="1"/>
</dbReference>
<dbReference type="SUPFAM" id="SSF51011">
    <property type="entry name" value="Glycosyl hydrolase domain"/>
    <property type="match status" value="1"/>
</dbReference>
<feature type="region of interest" description="Disordered" evidence="12">
    <location>
        <begin position="1"/>
        <end position="54"/>
    </location>
</feature>
<dbReference type="GO" id="GO:0003844">
    <property type="term" value="F:1,4-alpha-glucan branching enzyme activity"/>
    <property type="evidence" value="ECO:0007669"/>
    <property type="project" value="UniProtKB-UniRule"/>
</dbReference>
<dbReference type="Pfam" id="PF02922">
    <property type="entry name" value="CBM_48"/>
    <property type="match status" value="1"/>
</dbReference>
<dbReference type="KEGG" id="fls:GLV81_14355"/>
<evidence type="ECO:0000256" key="9">
    <source>
        <dbReference type="ARBA" id="ARBA00023277"/>
    </source>
</evidence>
<dbReference type="PANTHER" id="PTHR43651:SF3">
    <property type="entry name" value="1,4-ALPHA-GLUCAN-BRANCHING ENZYME"/>
    <property type="match status" value="1"/>
</dbReference>
<accession>A0A6I6GQB1</accession>
<protein>
    <recommendedName>
        <fullName evidence="10">1,4-alpha-glucan branching enzyme GlgB</fullName>
        <ecNumber evidence="10">2.4.1.18</ecNumber>
    </recommendedName>
    <alternativeName>
        <fullName evidence="10">1,4-alpha-D-glucan:1,4-alpha-D-glucan 6-glucosyl-transferase</fullName>
    </alternativeName>
    <alternativeName>
        <fullName evidence="10">Alpha-(1-&gt;4)-glucan branching enzyme</fullName>
    </alternativeName>
    <alternativeName>
        <fullName evidence="10">Glycogen branching enzyme</fullName>
        <shortName evidence="10">BE</shortName>
    </alternativeName>
</protein>
<proteinExistence type="inferred from homology"/>
<evidence type="ECO:0000259" key="13">
    <source>
        <dbReference type="SMART" id="SM00642"/>
    </source>
</evidence>
<dbReference type="Gene3D" id="3.20.20.80">
    <property type="entry name" value="Glycosidases"/>
    <property type="match status" value="1"/>
</dbReference>
<keyword evidence="7 10" id="KW-0808">Transferase</keyword>
<dbReference type="FunFam" id="3.20.20.80:FF:000003">
    <property type="entry name" value="1,4-alpha-glucan branching enzyme GlgB"/>
    <property type="match status" value="1"/>
</dbReference>
<dbReference type="AlphaFoldDB" id="A0A6I6GQB1"/>
<dbReference type="InterPro" id="IPR014756">
    <property type="entry name" value="Ig_E-set"/>
</dbReference>
<feature type="domain" description="Glycosyl hydrolase family 13 catalytic" evidence="13">
    <location>
        <begin position="227"/>
        <end position="576"/>
    </location>
</feature>
<dbReference type="NCBIfam" id="NF003811">
    <property type="entry name" value="PRK05402.1"/>
    <property type="match status" value="1"/>
</dbReference>
<evidence type="ECO:0000256" key="1">
    <source>
        <dbReference type="ARBA" id="ARBA00000826"/>
    </source>
</evidence>
<dbReference type="InterPro" id="IPR006407">
    <property type="entry name" value="GlgB"/>
</dbReference>
<dbReference type="InterPro" id="IPR013780">
    <property type="entry name" value="Glyco_hydro_b"/>
</dbReference>
<evidence type="ECO:0000256" key="7">
    <source>
        <dbReference type="ARBA" id="ARBA00022679"/>
    </source>
</evidence>